<gene>
    <name evidence="3" type="ORF">METZ01_LOCUS264365</name>
</gene>
<sequence length="439" mass="48240">TINNNNLFNDPLSYIPKSKVTLVINFIKYYLMEHYKIMIKIKSQIIIIFCVLFSFLFLASCQTETQSSQIFSFPLNEITIDEIHSGYDSDRYTVRNIVSQYINRIENIDQSGPELNSIIIVNPDALDISDSLDQILSEGKTRGPLFGIPVLLKDNIDTHDKMPTTAGSRVLKDSFPLTESWVAKKLRGAGAVILGKTNLSEWANYRASYSSSGWSGVGGQTKNPYVLDRNPCGSSSGSAVAVSANLCVIAIGTETWGSIMCPSNANGVVGIKPTVGLWSRSGIIPISYTQDTAGPMARTVRDAAKLLGAITGIDPDDTRTSESKNNYHKDYTKFLNDKGLIGKRIGYIKTMEGKNHRVDKLMYRAIEDLKNNGVEIIELDKIVEGAPGGFGAEQNSLEVMAHEFKDGLKKYFDSLGKDAPVSNLEEAIHATLADSIEML</sequence>
<organism evidence="3">
    <name type="scientific">marine metagenome</name>
    <dbReference type="NCBI Taxonomy" id="408172"/>
    <lineage>
        <taxon>unclassified sequences</taxon>
        <taxon>metagenomes</taxon>
        <taxon>ecological metagenomes</taxon>
    </lineage>
</organism>
<dbReference type="Pfam" id="PF01425">
    <property type="entry name" value="Amidase"/>
    <property type="match status" value="1"/>
</dbReference>
<keyword evidence="1" id="KW-0812">Transmembrane</keyword>
<evidence type="ECO:0000256" key="1">
    <source>
        <dbReference type="SAM" id="Phobius"/>
    </source>
</evidence>
<dbReference type="AlphaFoldDB" id="A0A382JLK7"/>
<dbReference type="PANTHER" id="PTHR42678:SF34">
    <property type="entry name" value="OS04G0183300 PROTEIN"/>
    <property type="match status" value="1"/>
</dbReference>
<reference evidence="3" key="1">
    <citation type="submission" date="2018-05" db="EMBL/GenBank/DDBJ databases">
        <authorList>
            <person name="Lanie J.A."/>
            <person name="Ng W.-L."/>
            <person name="Kazmierczak K.M."/>
            <person name="Andrzejewski T.M."/>
            <person name="Davidsen T.M."/>
            <person name="Wayne K.J."/>
            <person name="Tettelin H."/>
            <person name="Glass J.I."/>
            <person name="Rusch D."/>
            <person name="Podicherti R."/>
            <person name="Tsui H.-C.T."/>
            <person name="Winkler M.E."/>
        </authorList>
    </citation>
    <scope>NUCLEOTIDE SEQUENCE</scope>
</reference>
<dbReference type="Gene3D" id="3.90.1300.10">
    <property type="entry name" value="Amidase signature (AS) domain"/>
    <property type="match status" value="1"/>
</dbReference>
<dbReference type="SUPFAM" id="SSF75304">
    <property type="entry name" value="Amidase signature (AS) enzymes"/>
    <property type="match status" value="1"/>
</dbReference>
<feature type="non-terminal residue" evidence="3">
    <location>
        <position position="1"/>
    </location>
</feature>
<dbReference type="PANTHER" id="PTHR42678">
    <property type="entry name" value="AMIDASE"/>
    <property type="match status" value="1"/>
</dbReference>
<feature type="non-terminal residue" evidence="3">
    <location>
        <position position="439"/>
    </location>
</feature>
<name>A0A382JLK7_9ZZZZ</name>
<proteinExistence type="predicted"/>
<dbReference type="InterPro" id="IPR036928">
    <property type="entry name" value="AS_sf"/>
</dbReference>
<feature type="domain" description="Amidase" evidence="2">
    <location>
        <begin position="97"/>
        <end position="380"/>
    </location>
</feature>
<evidence type="ECO:0000259" key="2">
    <source>
        <dbReference type="Pfam" id="PF01425"/>
    </source>
</evidence>
<keyword evidence="1" id="KW-0472">Membrane</keyword>
<feature type="transmembrane region" description="Helical" evidence="1">
    <location>
        <begin position="43"/>
        <end position="60"/>
    </location>
</feature>
<dbReference type="EMBL" id="UINC01074383">
    <property type="protein sequence ID" value="SVC11511.1"/>
    <property type="molecule type" value="Genomic_DNA"/>
</dbReference>
<accession>A0A382JLK7</accession>
<dbReference type="InterPro" id="IPR023631">
    <property type="entry name" value="Amidase_dom"/>
</dbReference>
<keyword evidence="1" id="KW-1133">Transmembrane helix</keyword>
<evidence type="ECO:0000313" key="3">
    <source>
        <dbReference type="EMBL" id="SVC11511.1"/>
    </source>
</evidence>
<protein>
    <recommendedName>
        <fullName evidence="2">Amidase domain-containing protein</fullName>
    </recommendedName>
</protein>